<reference evidence="7" key="1">
    <citation type="submission" date="2016-05" db="EMBL/GenBank/DDBJ databases">
        <authorList>
            <person name="Naeem Raeece"/>
        </authorList>
    </citation>
    <scope>NUCLEOTIDE SEQUENCE [LARGE SCALE GENOMIC DNA]</scope>
</reference>
<dbReference type="Proteomes" id="UP000078550">
    <property type="component" value="Unassembled WGS sequence"/>
</dbReference>
<dbReference type="Pfam" id="PF14714">
    <property type="entry name" value="KH_dom-like"/>
    <property type="match status" value="1"/>
</dbReference>
<sequence length="945" mass="109766">MLVIPSAHPRLCEFIPSAHPRLCDLVGSFISRITRYFCYRISIVGATNSGKSSLHNYLLEDFKVNYKKSTVNEIENDYIENNENMFEYKGRKCLMVDTIGINKEMMNKIKEWKLSKYDLKLQSNTILKNYYNNILSSNLILICLKASNIRHCDVITYNFISDMYKKRDNIFTVVFNDIHDNIPLDLQFNFVFAYEYFHNVLFFPHPVHTYEGALNLVTVIEEKLAEDASTYEADGKMEAATGGGREDRAVSGREDRAVSGREDRAMSGREDRAMSGREDRAVSRREDAAGSGREDRAVSGREDAAGSGREDRAVSGREDAAGSGREDAASHDREDAHMRDFIDESLRIFQPSLSEETKNYFYKFVDIRKKDKANNKLFNECFSEKILNRRLRTISEEELHRREIRVRKGVENPIEAQGIEAPTQRGDEKHRVGEKRKIIGTLKNRRLQLLKSIICRERNANPYHLIRLSRGHLPDSENGSEGGSQHASEGGSQHASEGGSQHASEGGNQHASEGGNQHASEGGSHHASEWRNVQGGEWRNEQGGEWRNVQGGEWRNEQGGEWRNEQGGEWRNEQGGEWRNEQGGEWRNEQGGEWRNVQGGEWRNEQGGEHGDTLASKEDSTCDHGENKPCGEMEKPEHGNSVPVEEKNRKRHVEIMQKNGEIKICVLGEKNCGKTTLVECMLKKSIVNERDIYELFGKRKYVKNDMSIYYKNIKINILDTCSLKKHHNFRKEDFFYDDKDRVYTNIRKSDMCIYIKEVKNNSISLNKHDKKMLYYLLNEKKNIIFLVNKINLIITDYEKKRKEFLKNFSYNFNDIPVIFFNSNINLHIKMLLNIVLNIHKRNNVMIPTYTLNMFLMKFLKIFPIPWLNKKKCNFKFIKQIKINPVTFLIFTNLYKQIPNNYFSFFKKKLKNEFDFKYVNVQFVFKTTCDNGNVRRNQIIRAKRQR</sequence>
<feature type="compositionally biased region" description="Polar residues" evidence="3">
    <location>
        <begin position="477"/>
        <end position="519"/>
    </location>
</feature>
<feature type="domain" description="G" evidence="4">
    <location>
        <begin position="663"/>
        <end position="789"/>
    </location>
</feature>
<feature type="domain" description="GTPase Der C-terminal KH-domain-like" evidence="5">
    <location>
        <begin position="846"/>
        <end position="925"/>
    </location>
</feature>
<dbReference type="Gene3D" id="3.40.50.300">
    <property type="entry name" value="P-loop containing nucleotide triphosphate hydrolases"/>
    <property type="match status" value="2"/>
</dbReference>
<organism evidence="6 7">
    <name type="scientific">Plasmodium ovale wallikeri</name>
    <dbReference type="NCBI Taxonomy" id="864142"/>
    <lineage>
        <taxon>Eukaryota</taxon>
        <taxon>Sar</taxon>
        <taxon>Alveolata</taxon>
        <taxon>Apicomplexa</taxon>
        <taxon>Aconoidasida</taxon>
        <taxon>Haemosporida</taxon>
        <taxon>Plasmodiidae</taxon>
        <taxon>Plasmodium</taxon>
        <taxon>Plasmodium (Plasmodium)</taxon>
    </lineage>
</organism>
<feature type="domain" description="G" evidence="4">
    <location>
        <begin position="40"/>
        <end position="161"/>
    </location>
</feature>
<feature type="compositionally biased region" description="Basic and acidic residues" evidence="3">
    <location>
        <begin position="554"/>
        <end position="592"/>
    </location>
</feature>
<dbReference type="GO" id="GO:0005525">
    <property type="term" value="F:GTP binding"/>
    <property type="evidence" value="ECO:0007669"/>
    <property type="project" value="UniProtKB-KW"/>
</dbReference>
<feature type="region of interest" description="Disordered" evidence="3">
    <location>
        <begin position="231"/>
        <end position="335"/>
    </location>
</feature>
<dbReference type="Pfam" id="PF01926">
    <property type="entry name" value="MMR_HSR1"/>
    <property type="match status" value="2"/>
</dbReference>
<dbReference type="SUPFAM" id="SSF52540">
    <property type="entry name" value="P-loop containing nucleoside triphosphate hydrolases"/>
    <property type="match status" value="2"/>
</dbReference>
<dbReference type="InterPro" id="IPR006073">
    <property type="entry name" value="GTP-bd"/>
</dbReference>
<evidence type="ECO:0000313" key="7">
    <source>
        <dbReference type="Proteomes" id="UP000078550"/>
    </source>
</evidence>
<dbReference type="PANTHER" id="PTHR43834:SF2">
    <property type="entry name" value="GTPASE DER"/>
    <property type="match status" value="1"/>
</dbReference>
<gene>
    <name evidence="6" type="ORF">POVWA2_022310</name>
</gene>
<dbReference type="InterPro" id="IPR032859">
    <property type="entry name" value="KH_dom-like"/>
</dbReference>
<dbReference type="AlphaFoldDB" id="A0A1A8YTP2"/>
<feature type="region of interest" description="Disordered" evidence="3">
    <location>
        <begin position="541"/>
        <end position="647"/>
    </location>
</feature>
<dbReference type="PANTHER" id="PTHR43834">
    <property type="entry name" value="GTPASE DER"/>
    <property type="match status" value="1"/>
</dbReference>
<dbReference type="InterPro" id="IPR015946">
    <property type="entry name" value="KH_dom-like_a/b"/>
</dbReference>
<dbReference type="EMBL" id="FLRE01000087">
    <property type="protein sequence ID" value="SBT34903.1"/>
    <property type="molecule type" value="Genomic_DNA"/>
</dbReference>
<feature type="region of interest" description="Disordered" evidence="3">
    <location>
        <begin position="470"/>
        <end position="529"/>
    </location>
</feature>
<dbReference type="InterPro" id="IPR027417">
    <property type="entry name" value="P-loop_NTPase"/>
</dbReference>
<dbReference type="Gene3D" id="3.30.300.20">
    <property type="match status" value="1"/>
</dbReference>
<evidence type="ECO:0000256" key="2">
    <source>
        <dbReference type="ARBA" id="ARBA00023134"/>
    </source>
</evidence>
<feature type="compositionally biased region" description="Basic and acidic residues" evidence="3">
    <location>
        <begin position="244"/>
        <end position="335"/>
    </location>
</feature>
<evidence type="ECO:0000256" key="3">
    <source>
        <dbReference type="SAM" id="MobiDB-lite"/>
    </source>
</evidence>
<keyword evidence="2" id="KW-0342">GTP-binding</keyword>
<evidence type="ECO:0000313" key="6">
    <source>
        <dbReference type="EMBL" id="SBT34903.1"/>
    </source>
</evidence>
<protein>
    <submittedName>
        <fullName evidence="6">GTP-binding protein, putative</fullName>
    </submittedName>
</protein>
<accession>A0A1A8YTP2</accession>
<name>A0A1A8YTP2_PLAOA</name>
<evidence type="ECO:0000259" key="4">
    <source>
        <dbReference type="Pfam" id="PF01926"/>
    </source>
</evidence>
<evidence type="ECO:0000256" key="1">
    <source>
        <dbReference type="ARBA" id="ARBA00022741"/>
    </source>
</evidence>
<keyword evidence="1" id="KW-0547">Nucleotide-binding</keyword>
<evidence type="ECO:0000259" key="5">
    <source>
        <dbReference type="Pfam" id="PF14714"/>
    </source>
</evidence>
<proteinExistence type="predicted"/>
<feature type="compositionally biased region" description="Basic and acidic residues" evidence="3">
    <location>
        <begin position="602"/>
        <end position="647"/>
    </location>
</feature>